<gene>
    <name evidence="2" type="ORF">PPACK8108_LOCUS22579</name>
</gene>
<sequence>MRAPRSYSVYVQQYQENGVESELSCLKDLIKSQDDQSREQAGALDQLNQLGPQLLSHVLGLKKAFNPTIDGNEDQVRSWIIVSINQLVALKCVSLINHHHHHHHHQNYQLQSPSLYPSETNGRIIFGNHALDLSQLQPAPESESVLDWGRLFTLRSPFDWEDPIPNFHSQSLPQTLERQGNEYRCVSAAIDINHYQNRTEVKILMMTMNQTENIHMMIWMRSNCEEMELGEKELDEEEDRGETDPGDERDFSRQVRQAASTKGWMLEDNQSLGAQSNRGDKYLDATEILATCMSELAITPQNSFKRLEELFKRYNNMLDNLNSWVDDWEGDLKEWFNWSERNLVKIDTTATNNVKGEMMLKEDYIRFDSAKAKTRPISQTKSFHFLVLDYASGGELFKLRARWKAGKELHSKATECHESAIQAQGK</sequence>
<evidence type="ECO:0000313" key="3">
    <source>
        <dbReference type="Proteomes" id="UP001153365"/>
    </source>
</evidence>
<keyword evidence="3" id="KW-1185">Reference proteome</keyword>
<dbReference type="EMBL" id="CALTRL010005906">
    <property type="protein sequence ID" value="CAH7687746.1"/>
    <property type="molecule type" value="Genomic_DNA"/>
</dbReference>
<name>A0AAV0BNJ2_PHAPC</name>
<feature type="region of interest" description="Disordered" evidence="1">
    <location>
        <begin position="231"/>
        <end position="254"/>
    </location>
</feature>
<comment type="caution">
    <text evidence="2">The sequence shown here is derived from an EMBL/GenBank/DDBJ whole genome shotgun (WGS) entry which is preliminary data.</text>
</comment>
<evidence type="ECO:0000313" key="2">
    <source>
        <dbReference type="EMBL" id="CAH7687746.1"/>
    </source>
</evidence>
<protein>
    <submittedName>
        <fullName evidence="2">Uncharacterized protein</fullName>
    </submittedName>
</protein>
<reference evidence="2" key="1">
    <citation type="submission" date="2022-06" db="EMBL/GenBank/DDBJ databases">
        <authorList>
            <consortium name="SYNGENTA / RWTH Aachen University"/>
        </authorList>
    </citation>
    <scope>NUCLEOTIDE SEQUENCE</scope>
</reference>
<dbReference type="AlphaFoldDB" id="A0AAV0BNJ2"/>
<evidence type="ECO:0000256" key="1">
    <source>
        <dbReference type="SAM" id="MobiDB-lite"/>
    </source>
</evidence>
<organism evidence="2 3">
    <name type="scientific">Phakopsora pachyrhizi</name>
    <name type="common">Asian soybean rust disease fungus</name>
    <dbReference type="NCBI Taxonomy" id="170000"/>
    <lineage>
        <taxon>Eukaryota</taxon>
        <taxon>Fungi</taxon>
        <taxon>Dikarya</taxon>
        <taxon>Basidiomycota</taxon>
        <taxon>Pucciniomycotina</taxon>
        <taxon>Pucciniomycetes</taxon>
        <taxon>Pucciniales</taxon>
        <taxon>Phakopsoraceae</taxon>
        <taxon>Phakopsora</taxon>
    </lineage>
</organism>
<feature type="compositionally biased region" description="Basic and acidic residues" evidence="1">
    <location>
        <begin position="242"/>
        <end position="253"/>
    </location>
</feature>
<dbReference type="Proteomes" id="UP001153365">
    <property type="component" value="Unassembled WGS sequence"/>
</dbReference>
<proteinExistence type="predicted"/>
<accession>A0AAV0BNJ2</accession>
<feature type="compositionally biased region" description="Acidic residues" evidence="1">
    <location>
        <begin position="231"/>
        <end position="241"/>
    </location>
</feature>